<name>A0A0V8QF96_9FIRM</name>
<evidence type="ECO:0000256" key="2">
    <source>
        <dbReference type="ARBA" id="ARBA00022980"/>
    </source>
</evidence>
<evidence type="ECO:0000313" key="5">
    <source>
        <dbReference type="EMBL" id="KSV59249.1"/>
    </source>
</evidence>
<dbReference type="InterPro" id="IPR012340">
    <property type="entry name" value="NA-bd_OB-fold"/>
</dbReference>
<dbReference type="STRING" id="290052.ASU35_09880"/>
<comment type="similarity">
    <text evidence="1">Belongs to the bacterial ribosomal protein bS1 family.</text>
</comment>
<dbReference type="SMART" id="SM00316">
    <property type="entry name" value="S1"/>
    <property type="match status" value="3"/>
</dbReference>
<comment type="caution">
    <text evidence="5">The sequence shown here is derived from an EMBL/GenBank/DDBJ whole genome shotgun (WGS) entry which is preliminary data.</text>
</comment>
<proteinExistence type="inferred from homology"/>
<dbReference type="PANTHER" id="PTHR10724">
    <property type="entry name" value="30S RIBOSOMAL PROTEIN S1"/>
    <property type="match status" value="1"/>
</dbReference>
<dbReference type="Proteomes" id="UP000054874">
    <property type="component" value="Unassembled WGS sequence"/>
</dbReference>
<dbReference type="EMBL" id="LNAM01000150">
    <property type="protein sequence ID" value="KSV59249.1"/>
    <property type="molecule type" value="Genomic_DNA"/>
</dbReference>
<dbReference type="CDD" id="cd04465">
    <property type="entry name" value="S1_RPS1_repeat_ec2_hs2"/>
    <property type="match status" value="1"/>
</dbReference>
<dbReference type="PANTHER" id="PTHR10724:SF7">
    <property type="entry name" value="SMALL RIBOSOMAL SUBUNIT PROTEIN BS1C"/>
    <property type="match status" value="1"/>
</dbReference>
<dbReference type="GO" id="GO:0022627">
    <property type="term" value="C:cytosolic small ribosomal subunit"/>
    <property type="evidence" value="ECO:0007669"/>
    <property type="project" value="TreeGrafter"/>
</dbReference>
<protein>
    <recommendedName>
        <fullName evidence="4">S1 motif domain-containing protein</fullName>
    </recommendedName>
</protein>
<dbReference type="GO" id="GO:0006412">
    <property type="term" value="P:translation"/>
    <property type="evidence" value="ECO:0007669"/>
    <property type="project" value="TreeGrafter"/>
</dbReference>
<dbReference type="AlphaFoldDB" id="A0A0V8QF96"/>
<evidence type="ECO:0000259" key="4">
    <source>
        <dbReference type="PROSITE" id="PS50126"/>
    </source>
</evidence>
<dbReference type="Pfam" id="PF00575">
    <property type="entry name" value="S1"/>
    <property type="match status" value="3"/>
</dbReference>
<evidence type="ECO:0000256" key="3">
    <source>
        <dbReference type="ARBA" id="ARBA00023274"/>
    </source>
</evidence>
<dbReference type="CDD" id="cd05687">
    <property type="entry name" value="S1_RPS1_repeat_ec1_hs1"/>
    <property type="match status" value="1"/>
</dbReference>
<dbReference type="InterPro" id="IPR050437">
    <property type="entry name" value="Ribos_protein_bS1-like"/>
</dbReference>
<accession>A0A0V8QF96</accession>
<keyword evidence="6" id="KW-1185">Reference proteome</keyword>
<dbReference type="InterPro" id="IPR003029">
    <property type="entry name" value="S1_domain"/>
</dbReference>
<dbReference type="PRINTS" id="PR00681">
    <property type="entry name" value="RIBOSOMALS1"/>
</dbReference>
<dbReference type="FunFam" id="2.40.50.140:FF:000051">
    <property type="entry name" value="RNA-binding transcriptional accessory protein"/>
    <property type="match status" value="1"/>
</dbReference>
<dbReference type="InterPro" id="IPR035104">
    <property type="entry name" value="Ribosomal_protein_S1-like"/>
</dbReference>
<keyword evidence="3" id="KW-0687">Ribonucleoprotein</keyword>
<dbReference type="PROSITE" id="PS50126">
    <property type="entry name" value="S1"/>
    <property type="match status" value="3"/>
</dbReference>
<organism evidence="5 6">
    <name type="scientific">Acetivibrio ethanolgignens</name>
    <dbReference type="NCBI Taxonomy" id="290052"/>
    <lineage>
        <taxon>Bacteria</taxon>
        <taxon>Bacillati</taxon>
        <taxon>Bacillota</taxon>
        <taxon>Clostridia</taxon>
        <taxon>Eubacteriales</taxon>
        <taxon>Oscillospiraceae</taxon>
        <taxon>Acetivibrio</taxon>
    </lineage>
</organism>
<sequence length="301" mass="33122">MPSMAEFEEEISRSMKKIKEGDILSGTVIGVSDTEVMLDLGSYTEGIIRLEQLSNDPRFSIKADIAVGDVIKAMVLREDDGQGNILLSKKQADDILAWDKLKELLEAKEVVSVKLQSAVNSGMIAYLEGIRAFVPASQLSLSYVEDLESWVGKTIDVIVITVDEDKKRLVLSARELLWQREQEEKQQRLNSLQKGLVTTGVIEKIAPYGCFVNIGEGLTGLVHISQICGKRIQSPNEVVKLGEEVKVKIVDVKDGKISLSIKAVEEREEVVEEIEKAPVEYHSEGEASTGLASLLAGIKLN</sequence>
<dbReference type="Gene3D" id="2.40.50.140">
    <property type="entry name" value="Nucleic acid-binding proteins"/>
    <property type="match status" value="3"/>
</dbReference>
<evidence type="ECO:0000313" key="6">
    <source>
        <dbReference type="Proteomes" id="UP000054874"/>
    </source>
</evidence>
<gene>
    <name evidence="5" type="ORF">ASU35_09880</name>
</gene>
<dbReference type="GO" id="GO:0003735">
    <property type="term" value="F:structural constituent of ribosome"/>
    <property type="evidence" value="ECO:0007669"/>
    <property type="project" value="TreeGrafter"/>
</dbReference>
<feature type="domain" description="S1 motif" evidence="4">
    <location>
        <begin position="21"/>
        <end position="90"/>
    </location>
</feature>
<dbReference type="SUPFAM" id="SSF50249">
    <property type="entry name" value="Nucleic acid-binding proteins"/>
    <property type="match status" value="3"/>
</dbReference>
<keyword evidence="2" id="KW-0689">Ribosomal protein</keyword>
<feature type="domain" description="S1 motif" evidence="4">
    <location>
        <begin position="195"/>
        <end position="262"/>
    </location>
</feature>
<dbReference type="OrthoDB" id="9810507at2"/>
<dbReference type="GO" id="GO:0003729">
    <property type="term" value="F:mRNA binding"/>
    <property type="evidence" value="ECO:0007669"/>
    <property type="project" value="UniProtKB-ARBA"/>
</dbReference>
<feature type="domain" description="S1 motif" evidence="4">
    <location>
        <begin position="108"/>
        <end position="174"/>
    </location>
</feature>
<reference evidence="5 6" key="1">
    <citation type="submission" date="2015-11" db="EMBL/GenBank/DDBJ databases">
        <title>Butyribacter intestini gen. nov., sp. nov., a butyric acid-producing bacterium of the family Lachnospiraceae isolated from the human faeces.</title>
        <authorList>
            <person name="Zou Y."/>
            <person name="Xue W."/>
            <person name="Luo G."/>
            <person name="Lv M."/>
        </authorList>
    </citation>
    <scope>NUCLEOTIDE SEQUENCE [LARGE SCALE GENOMIC DNA]</scope>
    <source>
        <strain evidence="5 6">ACET-33324</strain>
    </source>
</reference>
<evidence type="ECO:0000256" key="1">
    <source>
        <dbReference type="ARBA" id="ARBA00006767"/>
    </source>
</evidence>